<proteinExistence type="predicted"/>
<reference evidence="2 3" key="1">
    <citation type="submission" date="2019-07" db="EMBL/GenBank/DDBJ databases">
        <title>Serratia dokdonensis sp. nov., an elicitor of systemic resistance in Nicotiana Tabacum.</title>
        <authorList>
            <person name="Son J.-S."/>
            <person name="Hwang Y.-J."/>
            <person name="Lee S.-Y."/>
            <person name="Ghim S.-Y."/>
        </authorList>
    </citation>
    <scope>NUCLEOTIDE SEQUENCE [LARGE SCALE GENOMIC DNA]</scope>
    <source>
        <strain evidence="2 3">KUDC3025</strain>
    </source>
</reference>
<feature type="transmembrane region" description="Helical" evidence="1">
    <location>
        <begin position="13"/>
        <end position="35"/>
    </location>
</feature>
<feature type="transmembrane region" description="Helical" evidence="1">
    <location>
        <begin position="47"/>
        <end position="70"/>
    </location>
</feature>
<accession>A0ABX6GNX3</accession>
<keyword evidence="3" id="KW-1185">Reference proteome</keyword>
<dbReference type="Proteomes" id="UP000430368">
    <property type="component" value="Chromosome"/>
</dbReference>
<evidence type="ECO:0000313" key="3">
    <source>
        <dbReference type="Proteomes" id="UP000430368"/>
    </source>
</evidence>
<organism evidence="2 3">
    <name type="scientific">Serratia rhizosphaerae</name>
    <dbReference type="NCBI Taxonomy" id="2597702"/>
    <lineage>
        <taxon>Bacteria</taxon>
        <taxon>Pseudomonadati</taxon>
        <taxon>Pseudomonadota</taxon>
        <taxon>Gammaproteobacteria</taxon>
        <taxon>Enterobacterales</taxon>
        <taxon>Yersiniaceae</taxon>
        <taxon>Serratia</taxon>
    </lineage>
</organism>
<dbReference type="RefSeq" id="WP_160029921.1">
    <property type="nucleotide sequence ID" value="NZ_CP041764.1"/>
</dbReference>
<protein>
    <submittedName>
        <fullName evidence="2">Uncharacterized protein</fullName>
    </submittedName>
</protein>
<name>A0ABX6GNX3_9GAMM</name>
<dbReference type="EMBL" id="CP041764">
    <property type="protein sequence ID" value="QHA87952.1"/>
    <property type="molecule type" value="Genomic_DNA"/>
</dbReference>
<evidence type="ECO:0000313" key="2">
    <source>
        <dbReference type="EMBL" id="QHA87952.1"/>
    </source>
</evidence>
<sequence>MNKSPLTNGHIEIFSTFMTVVLVLYAGGAIVLFYNQLRLKLRTREKGWQVSLLPYLLLFLPVVAAIFVVLGRSS</sequence>
<evidence type="ECO:0000256" key="1">
    <source>
        <dbReference type="SAM" id="Phobius"/>
    </source>
</evidence>
<gene>
    <name evidence="2" type="ORF">FO014_13815</name>
</gene>
<keyword evidence="1" id="KW-1133">Transmembrane helix</keyword>
<keyword evidence="1" id="KW-0472">Membrane</keyword>
<keyword evidence="1" id="KW-0812">Transmembrane</keyword>